<dbReference type="EMBL" id="FOKW01000001">
    <property type="protein sequence ID" value="SFB69307.1"/>
    <property type="molecule type" value="Genomic_DNA"/>
</dbReference>
<proteinExistence type="predicted"/>
<dbReference type="InterPro" id="IPR000182">
    <property type="entry name" value="GNAT_dom"/>
</dbReference>
<dbReference type="Gene3D" id="3.40.630.30">
    <property type="match status" value="1"/>
</dbReference>
<keyword evidence="2 5" id="KW-0012">Acyltransferase</keyword>
<sequence>MTPDASANDSTGEREDDSSDDPDPEIEVRVVDGDDLEDAFAVRHTVFVEEQDVDEELEYDEHDDGAVHFVAYDDGDPVGVARLRELEDGGGKVERVAVLEPRRGEGIGRLLMDAVEQRAEALGLSPLVLHSQTHAAEFYDRLGYERHGEEFEEAGIPHVEMRKEDPR</sequence>
<dbReference type="InterPro" id="IPR050832">
    <property type="entry name" value="Bact_Acetyltransf"/>
</dbReference>
<dbReference type="AlphaFoldDB" id="A0A1I1D3E8"/>
<evidence type="ECO:0000259" key="4">
    <source>
        <dbReference type="PROSITE" id="PS51186"/>
    </source>
</evidence>
<reference evidence="6" key="1">
    <citation type="submission" date="2016-10" db="EMBL/GenBank/DDBJ databases">
        <authorList>
            <person name="Varghese N."/>
            <person name="Submissions S."/>
        </authorList>
    </citation>
    <scope>NUCLEOTIDE SEQUENCE [LARGE SCALE GENOMIC DNA]</scope>
    <source>
        <strain evidence="6">DSM 13078</strain>
    </source>
</reference>
<evidence type="ECO:0000256" key="3">
    <source>
        <dbReference type="SAM" id="MobiDB-lite"/>
    </source>
</evidence>
<dbReference type="CDD" id="cd04301">
    <property type="entry name" value="NAT_SF"/>
    <property type="match status" value="1"/>
</dbReference>
<dbReference type="Proteomes" id="UP000199161">
    <property type="component" value="Unassembled WGS sequence"/>
</dbReference>
<feature type="region of interest" description="Disordered" evidence="3">
    <location>
        <begin position="1"/>
        <end position="26"/>
    </location>
</feature>
<evidence type="ECO:0000313" key="6">
    <source>
        <dbReference type="Proteomes" id="UP000199161"/>
    </source>
</evidence>
<evidence type="ECO:0000256" key="1">
    <source>
        <dbReference type="ARBA" id="ARBA00022679"/>
    </source>
</evidence>
<evidence type="ECO:0000256" key="2">
    <source>
        <dbReference type="ARBA" id="ARBA00023315"/>
    </source>
</evidence>
<keyword evidence="6" id="KW-1185">Reference proteome</keyword>
<dbReference type="RefSeq" id="WP_089784629.1">
    <property type="nucleotide sequence ID" value="NZ_FOKW01000001.1"/>
</dbReference>
<evidence type="ECO:0000313" key="5">
    <source>
        <dbReference type="EMBL" id="SFB69307.1"/>
    </source>
</evidence>
<feature type="compositionally biased region" description="Polar residues" evidence="3">
    <location>
        <begin position="1"/>
        <end position="10"/>
    </location>
</feature>
<dbReference type="PANTHER" id="PTHR43877">
    <property type="entry name" value="AMINOALKYLPHOSPHONATE N-ACETYLTRANSFERASE-RELATED-RELATED"/>
    <property type="match status" value="1"/>
</dbReference>
<dbReference type="PROSITE" id="PS51186">
    <property type="entry name" value="GNAT"/>
    <property type="match status" value="1"/>
</dbReference>
<dbReference type="InterPro" id="IPR016181">
    <property type="entry name" value="Acyl_CoA_acyltransferase"/>
</dbReference>
<dbReference type="OrthoDB" id="111868at2157"/>
<name>A0A1I1D3E8_NATHA</name>
<dbReference type="SUPFAM" id="SSF55729">
    <property type="entry name" value="Acyl-CoA N-acyltransferases (Nat)"/>
    <property type="match status" value="1"/>
</dbReference>
<dbReference type="GO" id="GO:0016747">
    <property type="term" value="F:acyltransferase activity, transferring groups other than amino-acyl groups"/>
    <property type="evidence" value="ECO:0007669"/>
    <property type="project" value="InterPro"/>
</dbReference>
<feature type="domain" description="N-acetyltransferase" evidence="4">
    <location>
        <begin position="26"/>
        <end position="166"/>
    </location>
</feature>
<dbReference type="Pfam" id="PF13673">
    <property type="entry name" value="Acetyltransf_10"/>
    <property type="match status" value="1"/>
</dbReference>
<feature type="compositionally biased region" description="Acidic residues" evidence="3">
    <location>
        <begin position="14"/>
        <end position="25"/>
    </location>
</feature>
<protein>
    <submittedName>
        <fullName evidence="5">Predicted N-acyltransferase, GNAT family</fullName>
    </submittedName>
</protein>
<keyword evidence="1 5" id="KW-0808">Transferase</keyword>
<gene>
    <name evidence="5" type="ORF">SAMN05444422_101236</name>
</gene>
<accession>A0A1I1D3E8</accession>
<dbReference type="PANTHER" id="PTHR43877:SF2">
    <property type="entry name" value="AMINOALKYLPHOSPHONATE N-ACETYLTRANSFERASE-RELATED"/>
    <property type="match status" value="1"/>
</dbReference>
<organism evidence="5 6">
    <name type="scientific">Natronobacterium haloterrestre</name>
    <name type="common">Halobiforma haloterrestris</name>
    <dbReference type="NCBI Taxonomy" id="148448"/>
    <lineage>
        <taxon>Archaea</taxon>
        <taxon>Methanobacteriati</taxon>
        <taxon>Methanobacteriota</taxon>
        <taxon>Stenosarchaea group</taxon>
        <taxon>Halobacteria</taxon>
        <taxon>Halobacteriales</taxon>
        <taxon>Natrialbaceae</taxon>
        <taxon>Natronobacterium</taxon>
    </lineage>
</organism>